<organism evidence="1 2">
    <name type="scientific">Boothiomyces macroporosus</name>
    <dbReference type="NCBI Taxonomy" id="261099"/>
    <lineage>
        <taxon>Eukaryota</taxon>
        <taxon>Fungi</taxon>
        <taxon>Fungi incertae sedis</taxon>
        <taxon>Chytridiomycota</taxon>
        <taxon>Chytridiomycota incertae sedis</taxon>
        <taxon>Chytridiomycetes</taxon>
        <taxon>Rhizophydiales</taxon>
        <taxon>Terramycetaceae</taxon>
        <taxon>Boothiomyces</taxon>
    </lineage>
</organism>
<protein>
    <submittedName>
        <fullName evidence="1">Uncharacterized protein</fullName>
    </submittedName>
</protein>
<evidence type="ECO:0000313" key="2">
    <source>
        <dbReference type="Proteomes" id="UP001210925"/>
    </source>
</evidence>
<proteinExistence type="predicted"/>
<dbReference type="Proteomes" id="UP001210925">
    <property type="component" value="Unassembled WGS sequence"/>
</dbReference>
<comment type="caution">
    <text evidence="1">The sequence shown here is derived from an EMBL/GenBank/DDBJ whole genome shotgun (WGS) entry which is preliminary data.</text>
</comment>
<accession>A0AAD5UN29</accession>
<dbReference type="EMBL" id="JADGKB010000011">
    <property type="protein sequence ID" value="KAJ3260482.1"/>
    <property type="molecule type" value="Genomic_DNA"/>
</dbReference>
<reference evidence="1" key="1">
    <citation type="submission" date="2020-05" db="EMBL/GenBank/DDBJ databases">
        <title>Phylogenomic resolution of chytrid fungi.</title>
        <authorList>
            <person name="Stajich J.E."/>
            <person name="Amses K."/>
            <person name="Simmons R."/>
            <person name="Seto K."/>
            <person name="Myers J."/>
            <person name="Bonds A."/>
            <person name="Quandt C.A."/>
            <person name="Barry K."/>
            <person name="Liu P."/>
            <person name="Grigoriev I."/>
            <person name="Longcore J.E."/>
            <person name="James T.Y."/>
        </authorList>
    </citation>
    <scope>NUCLEOTIDE SEQUENCE</scope>
    <source>
        <strain evidence="1">PLAUS21</strain>
    </source>
</reference>
<gene>
    <name evidence="1" type="ORF">HK103_000624</name>
</gene>
<evidence type="ECO:0000313" key="1">
    <source>
        <dbReference type="EMBL" id="KAJ3260482.1"/>
    </source>
</evidence>
<name>A0AAD5UN29_9FUNG</name>
<sequence>MKQDVEQLLQQVYGAEGEYTDFDHGSQIQQILEATPQEPKSQSSYYYLAQRLENNMDTELLEQVSMESYYPPNDGQIAVPEEEEIIYVGNEDTEVNHLELQLDYAVSQHSNEQARITPQPQAVKPNVGKKVDSEVAEIAVASAYNNREFSENLNPYLTFDEGVQYNIYRESTSIQDNIEQDTHMEYALSVLETDSRPIHVQREETIANYAPVSEKQVEQVPALYETISAPDMVQFKGFLNAMVKELKTSPSALEKLSKKVGSLYNPLTGKPAGEDFLKKLILSSKNREAAKKPQIRSFVQAGKQNVELSEDERKCLKAITTLFAKPYEKENSPDFGMELNALGIPKTLAKL</sequence>
<keyword evidence="2" id="KW-1185">Reference proteome</keyword>
<dbReference type="AlphaFoldDB" id="A0AAD5UN29"/>